<evidence type="ECO:0000313" key="3">
    <source>
        <dbReference type="EMBL" id="EMF18016.1"/>
    </source>
</evidence>
<dbReference type="HOGENOM" id="CLU_035325_0_0_1"/>
<feature type="compositionally biased region" description="Polar residues" evidence="2">
    <location>
        <begin position="322"/>
        <end position="331"/>
    </location>
</feature>
<dbReference type="GeneID" id="27901081"/>
<dbReference type="RefSeq" id="XP_016766137.1">
    <property type="nucleotide sequence ID" value="XM_016903944.1"/>
</dbReference>
<feature type="region of interest" description="Disordered" evidence="2">
    <location>
        <begin position="311"/>
        <end position="423"/>
    </location>
</feature>
<gene>
    <name evidence="3" type="ORF">SEPMUDRAFT_146895</name>
</gene>
<keyword evidence="1" id="KW-0175">Coiled coil</keyword>
<dbReference type="AlphaFoldDB" id="N1QL79"/>
<sequence>MSIGTGGIAQMTYNNNNNNGFPASGLGLPGSGFSGARGQRQNTKRLSVALPPRVAPISENSIDSPTPRTSRSHLLAGLRTQPKTHAVPASAPYHQTQHSMSGANSAQWADQSYNGYGQQMPATASATGFDASSQYAKTAGRQMYSLPEQVLAPPTMYEQEDVDPDVLQQMQMHSLYLAQRQQQLQQQLANITAATQGMSLNGMGSFHQAHMTPQQQQQQAYYAQQQQQQQQLQQLQQQMQQQQQMQSPIEVPGQPGVYLVYNPAIQGYSYVVDQSVQQQAQTQAQQAQQVSPIQQAQNNHQLSHARYESPMQGFHATPPATERSSPANGRSFTPPKKAPSPPSILDHVEPLPPPSATAFRRGHKKASSLAISASGNVNEGPKTASAATFGSQRSAYPPTPMTGTFGPGAARAGEHPIRQPRGPPAIEELAAAPTSKHEGSKNFATRQRRRALDSLMKAGHERRAVSRSSGGSPVSESDFDFDQTDDGSRGSRKMSPIGSEMQQKRGSQHSSDGYFGLSSASSSEGEDAGAFKQPPTPATPVDGGNRKKMMFGVLNAAEKRKSHFV</sequence>
<feature type="compositionally biased region" description="Polar residues" evidence="2">
    <location>
        <begin position="500"/>
        <end position="509"/>
    </location>
</feature>
<evidence type="ECO:0000256" key="2">
    <source>
        <dbReference type="SAM" id="MobiDB-lite"/>
    </source>
</evidence>
<dbReference type="OrthoDB" id="4092340at2759"/>
<evidence type="ECO:0000313" key="4">
    <source>
        <dbReference type="Proteomes" id="UP000016931"/>
    </source>
</evidence>
<proteinExistence type="predicted"/>
<feature type="compositionally biased region" description="Low complexity" evidence="2">
    <location>
        <begin position="466"/>
        <end position="476"/>
    </location>
</feature>
<dbReference type="Proteomes" id="UP000016931">
    <property type="component" value="Unassembled WGS sequence"/>
</dbReference>
<accession>N1QL79</accession>
<feature type="compositionally biased region" description="Low complexity" evidence="2">
    <location>
        <begin position="510"/>
        <end position="531"/>
    </location>
</feature>
<reference evidence="3 4" key="1">
    <citation type="journal article" date="2012" name="PLoS Pathog.">
        <title>Diverse lifestyles and strategies of plant pathogenesis encoded in the genomes of eighteen Dothideomycetes fungi.</title>
        <authorList>
            <person name="Ohm R.A."/>
            <person name="Feau N."/>
            <person name="Henrissat B."/>
            <person name="Schoch C.L."/>
            <person name="Horwitz B.A."/>
            <person name="Barry K.W."/>
            <person name="Condon B.J."/>
            <person name="Copeland A.C."/>
            <person name="Dhillon B."/>
            <person name="Glaser F."/>
            <person name="Hesse C.N."/>
            <person name="Kosti I."/>
            <person name="LaButti K."/>
            <person name="Lindquist E.A."/>
            <person name="Lucas S."/>
            <person name="Salamov A.A."/>
            <person name="Bradshaw R.E."/>
            <person name="Ciuffetti L."/>
            <person name="Hamelin R.C."/>
            <person name="Kema G.H.J."/>
            <person name="Lawrence C."/>
            <person name="Scott J.A."/>
            <person name="Spatafora J.W."/>
            <person name="Turgeon B.G."/>
            <person name="de Wit P.J.G.M."/>
            <person name="Zhong S."/>
            <person name="Goodwin S.B."/>
            <person name="Grigoriev I.V."/>
        </authorList>
    </citation>
    <scope>NUCLEOTIDE SEQUENCE [LARGE SCALE GENOMIC DNA]</scope>
    <source>
        <strain evidence="3 4">SO2202</strain>
    </source>
</reference>
<keyword evidence="4" id="KW-1185">Reference proteome</keyword>
<dbReference type="eggNOG" id="ENOG502S0Z5">
    <property type="taxonomic scope" value="Eukaryota"/>
</dbReference>
<dbReference type="EMBL" id="KB456260">
    <property type="protein sequence ID" value="EMF18016.1"/>
    <property type="molecule type" value="Genomic_DNA"/>
</dbReference>
<name>N1QL79_SPHMS</name>
<evidence type="ECO:0000256" key="1">
    <source>
        <dbReference type="SAM" id="Coils"/>
    </source>
</evidence>
<dbReference type="OMA" id="PGMGFYQ"/>
<feature type="coiled-coil region" evidence="1">
    <location>
        <begin position="218"/>
        <end position="245"/>
    </location>
</feature>
<feature type="compositionally biased region" description="Polar residues" evidence="2">
    <location>
        <begin position="385"/>
        <end position="394"/>
    </location>
</feature>
<organism evidence="3 4">
    <name type="scientific">Sphaerulina musiva (strain SO2202)</name>
    <name type="common">Poplar stem canker fungus</name>
    <name type="synonym">Septoria musiva</name>
    <dbReference type="NCBI Taxonomy" id="692275"/>
    <lineage>
        <taxon>Eukaryota</taxon>
        <taxon>Fungi</taxon>
        <taxon>Dikarya</taxon>
        <taxon>Ascomycota</taxon>
        <taxon>Pezizomycotina</taxon>
        <taxon>Dothideomycetes</taxon>
        <taxon>Dothideomycetidae</taxon>
        <taxon>Mycosphaerellales</taxon>
        <taxon>Mycosphaerellaceae</taxon>
        <taxon>Sphaerulina</taxon>
    </lineage>
</organism>
<dbReference type="STRING" id="692275.N1QL79"/>
<protein>
    <submittedName>
        <fullName evidence="3">Uncharacterized protein</fullName>
    </submittedName>
</protein>
<feature type="region of interest" description="Disordered" evidence="2">
    <location>
        <begin position="456"/>
        <end position="546"/>
    </location>
</feature>